<dbReference type="RefSeq" id="WP_076703892.1">
    <property type="nucleotide sequence ID" value="NZ_CP015093.1"/>
</dbReference>
<reference evidence="10 11" key="1">
    <citation type="submission" date="2016-04" db="EMBL/GenBank/DDBJ databases">
        <title>Deep-sea bacteria in the southern Pacific.</title>
        <authorList>
            <person name="Tang K."/>
        </authorList>
    </citation>
    <scope>NUCLEOTIDE SEQUENCE [LARGE SCALE GENOMIC DNA]</scope>
    <source>
        <strain evidence="10 11">JLT2014</strain>
    </source>
</reference>
<comment type="subcellular location">
    <subcellularLocation>
        <location evidence="1">Cell membrane</location>
        <topology evidence="1">Multi-pass membrane protein</topology>
    </subcellularLocation>
</comment>
<keyword evidence="7 8" id="KW-0472">Membrane</keyword>
<sequence length="372" mass="39525">MQALFNTLRLTLKELRAIRRDTVMLVLMVYVFSVAIVMVTNAASTEVRDLSVAVVDEDHSQLSRRLTDAIQPPLFAAPVPLSPEAAAKAQTAGEYVLVLSIPPEFERNLRAGEAATLQVLVDATAVAQAGNGASFLQQAVAQELTDYLSPGASGAELVDVVFRTRFNPNFTASWFTSVMQLMNNVTILTLILSGSSLIREREHGTIEHVLVMPIRPVEIVLSKILATGAVILLGSVLSLVLVVEGVMGVPVAGSLGLYVLGAGIYVVAIASLGLLMASFTSNMGQFGLLVIPVIIVIFMLSGGITPLESMPGWLRLVMQILSPSPHFVAFSQTVLYRGGGVDLVTGDLLAMAVMACVALAIVLARFRKVLAG</sequence>
<evidence type="ECO:0000256" key="8">
    <source>
        <dbReference type="SAM" id="Phobius"/>
    </source>
</evidence>
<evidence type="ECO:0000256" key="3">
    <source>
        <dbReference type="ARBA" id="ARBA00022448"/>
    </source>
</evidence>
<dbReference type="Pfam" id="PF12698">
    <property type="entry name" value="ABC2_membrane_3"/>
    <property type="match status" value="1"/>
</dbReference>
<accession>A0A1P8UYH1</accession>
<evidence type="ECO:0000256" key="6">
    <source>
        <dbReference type="ARBA" id="ARBA00022989"/>
    </source>
</evidence>
<dbReference type="Gene3D" id="3.40.1710.10">
    <property type="entry name" value="abc type-2 transporter like domain"/>
    <property type="match status" value="1"/>
</dbReference>
<dbReference type="EMBL" id="CP015093">
    <property type="protein sequence ID" value="APZ54431.1"/>
    <property type="molecule type" value="Genomic_DNA"/>
</dbReference>
<dbReference type="AlphaFoldDB" id="A0A1P8UYH1"/>
<evidence type="ECO:0000256" key="1">
    <source>
        <dbReference type="ARBA" id="ARBA00004651"/>
    </source>
</evidence>
<dbReference type="PANTHER" id="PTHR30294:SF47">
    <property type="entry name" value="INNER MEMBRANE TRANSPORT PERMEASE YHHJ"/>
    <property type="match status" value="1"/>
</dbReference>
<dbReference type="OrthoDB" id="9784671at2"/>
<evidence type="ECO:0000256" key="4">
    <source>
        <dbReference type="ARBA" id="ARBA00022475"/>
    </source>
</evidence>
<feature type="transmembrane region" description="Helical" evidence="8">
    <location>
        <begin position="219"/>
        <end position="243"/>
    </location>
</feature>
<name>A0A1P8UYH1_9RHOB</name>
<dbReference type="InterPro" id="IPR051449">
    <property type="entry name" value="ABC-2_transporter_component"/>
</dbReference>
<evidence type="ECO:0000313" key="11">
    <source>
        <dbReference type="Proteomes" id="UP000187059"/>
    </source>
</evidence>
<dbReference type="STRING" id="1250539.Ga0080574_TMP4097"/>
<dbReference type="InterPro" id="IPR013525">
    <property type="entry name" value="ABC2_TM"/>
</dbReference>
<evidence type="ECO:0000256" key="7">
    <source>
        <dbReference type="ARBA" id="ARBA00023136"/>
    </source>
</evidence>
<comment type="similarity">
    <text evidence="2">Belongs to the ABC-2 integral membrane protein family.</text>
</comment>
<gene>
    <name evidence="10" type="ORF">Ga0080574_TMP4097</name>
</gene>
<dbReference type="Proteomes" id="UP000187059">
    <property type="component" value="Chromosome"/>
</dbReference>
<dbReference type="GO" id="GO:0005886">
    <property type="term" value="C:plasma membrane"/>
    <property type="evidence" value="ECO:0007669"/>
    <property type="project" value="UniProtKB-SubCell"/>
</dbReference>
<evidence type="ECO:0000313" key="10">
    <source>
        <dbReference type="EMBL" id="APZ54431.1"/>
    </source>
</evidence>
<evidence type="ECO:0000259" key="9">
    <source>
        <dbReference type="PROSITE" id="PS51012"/>
    </source>
</evidence>
<feature type="transmembrane region" description="Helical" evidence="8">
    <location>
        <begin position="21"/>
        <end position="43"/>
    </location>
</feature>
<feature type="transmembrane region" description="Helical" evidence="8">
    <location>
        <begin position="255"/>
        <end position="279"/>
    </location>
</feature>
<feature type="domain" description="ABC transmembrane type-2" evidence="9">
    <location>
        <begin position="142"/>
        <end position="369"/>
    </location>
</feature>
<dbReference type="GO" id="GO:0140359">
    <property type="term" value="F:ABC-type transporter activity"/>
    <property type="evidence" value="ECO:0007669"/>
    <property type="project" value="InterPro"/>
</dbReference>
<dbReference type="PANTHER" id="PTHR30294">
    <property type="entry name" value="MEMBRANE COMPONENT OF ABC TRANSPORTER YHHJ-RELATED"/>
    <property type="match status" value="1"/>
</dbReference>
<keyword evidence="4" id="KW-1003">Cell membrane</keyword>
<protein>
    <submittedName>
        <fullName evidence="10">ABC-2 type transport system permease protein</fullName>
    </submittedName>
</protein>
<keyword evidence="5 8" id="KW-0812">Transmembrane</keyword>
<feature type="transmembrane region" description="Helical" evidence="8">
    <location>
        <begin position="174"/>
        <end position="198"/>
    </location>
</feature>
<keyword evidence="3" id="KW-0813">Transport</keyword>
<evidence type="ECO:0000256" key="5">
    <source>
        <dbReference type="ARBA" id="ARBA00022692"/>
    </source>
</evidence>
<evidence type="ECO:0000256" key="2">
    <source>
        <dbReference type="ARBA" id="ARBA00007783"/>
    </source>
</evidence>
<feature type="transmembrane region" description="Helical" evidence="8">
    <location>
        <begin position="348"/>
        <end position="366"/>
    </location>
</feature>
<dbReference type="PROSITE" id="PS51012">
    <property type="entry name" value="ABC_TM2"/>
    <property type="match status" value="1"/>
</dbReference>
<keyword evidence="11" id="KW-1185">Reference proteome</keyword>
<organism evidence="10 11">
    <name type="scientific">Salipiger abyssi</name>
    <dbReference type="NCBI Taxonomy" id="1250539"/>
    <lineage>
        <taxon>Bacteria</taxon>
        <taxon>Pseudomonadati</taxon>
        <taxon>Pseudomonadota</taxon>
        <taxon>Alphaproteobacteria</taxon>
        <taxon>Rhodobacterales</taxon>
        <taxon>Roseobacteraceae</taxon>
        <taxon>Salipiger</taxon>
    </lineage>
</organism>
<dbReference type="KEGG" id="paby:Ga0080574_TMP4097"/>
<feature type="transmembrane region" description="Helical" evidence="8">
    <location>
        <begin position="286"/>
        <end position="307"/>
    </location>
</feature>
<proteinExistence type="inferred from homology"/>
<dbReference type="InterPro" id="IPR047817">
    <property type="entry name" value="ABC2_TM_bact-type"/>
</dbReference>
<keyword evidence="6 8" id="KW-1133">Transmembrane helix</keyword>